<gene>
    <name evidence="2" type="ORF">GCM10009744_48120</name>
</gene>
<protein>
    <submittedName>
        <fullName evidence="2">Uncharacterized protein</fullName>
    </submittedName>
</protein>
<dbReference type="Proteomes" id="UP001501319">
    <property type="component" value="Unassembled WGS sequence"/>
</dbReference>
<keyword evidence="3" id="KW-1185">Reference proteome</keyword>
<sequence length="44" mass="4445">MVKRFLIVITAALALSLTAGAGVAQATGGGEDPCVLCWLTPMTP</sequence>
<accession>A0ABN2FK64</accession>
<dbReference type="EMBL" id="BAAANE010000008">
    <property type="protein sequence ID" value="GAA1650863.1"/>
    <property type="molecule type" value="Genomic_DNA"/>
</dbReference>
<keyword evidence="1" id="KW-0732">Signal</keyword>
<reference evidence="2 3" key="1">
    <citation type="journal article" date="2019" name="Int. J. Syst. Evol. Microbiol.">
        <title>The Global Catalogue of Microorganisms (GCM) 10K type strain sequencing project: providing services to taxonomists for standard genome sequencing and annotation.</title>
        <authorList>
            <consortium name="The Broad Institute Genomics Platform"/>
            <consortium name="The Broad Institute Genome Sequencing Center for Infectious Disease"/>
            <person name="Wu L."/>
            <person name="Ma J."/>
        </authorList>
    </citation>
    <scope>NUCLEOTIDE SEQUENCE [LARGE SCALE GENOMIC DNA]</scope>
    <source>
        <strain evidence="2 3">JCM 14306</strain>
    </source>
</reference>
<feature type="signal peptide" evidence="1">
    <location>
        <begin position="1"/>
        <end position="21"/>
    </location>
</feature>
<comment type="caution">
    <text evidence="2">The sequence shown here is derived from an EMBL/GenBank/DDBJ whole genome shotgun (WGS) entry which is preliminary data.</text>
</comment>
<feature type="chain" id="PRO_5046097580" evidence="1">
    <location>
        <begin position="22"/>
        <end position="44"/>
    </location>
</feature>
<evidence type="ECO:0000313" key="3">
    <source>
        <dbReference type="Proteomes" id="UP001501319"/>
    </source>
</evidence>
<name>A0ABN2FK64_9ACTN</name>
<evidence type="ECO:0000256" key="1">
    <source>
        <dbReference type="SAM" id="SignalP"/>
    </source>
</evidence>
<dbReference type="RefSeq" id="WP_344114297.1">
    <property type="nucleotide sequence ID" value="NZ_BAAANE010000008.1"/>
</dbReference>
<evidence type="ECO:0000313" key="2">
    <source>
        <dbReference type="EMBL" id="GAA1650863.1"/>
    </source>
</evidence>
<proteinExistence type="predicted"/>
<organism evidence="2 3">
    <name type="scientific">Kribbella alba</name>
    <dbReference type="NCBI Taxonomy" id="190197"/>
    <lineage>
        <taxon>Bacteria</taxon>
        <taxon>Bacillati</taxon>
        <taxon>Actinomycetota</taxon>
        <taxon>Actinomycetes</taxon>
        <taxon>Propionibacteriales</taxon>
        <taxon>Kribbellaceae</taxon>
        <taxon>Kribbella</taxon>
    </lineage>
</organism>